<dbReference type="EMBL" id="JBJHQH010000015">
    <property type="protein sequence ID" value="MFK9093573.1"/>
    <property type="molecule type" value="Genomic_DNA"/>
</dbReference>
<dbReference type="RefSeq" id="WP_406582082.1">
    <property type="nucleotide sequence ID" value="NZ_JBJHQH010000015.1"/>
</dbReference>
<accession>A0ABW8RJ72</accession>
<protein>
    <recommendedName>
        <fullName evidence="3">Flavoprotein</fullName>
    </recommendedName>
</protein>
<proteinExistence type="predicted"/>
<name>A0ABW8RJ72_9BACI</name>
<reference evidence="1 2" key="1">
    <citation type="submission" date="2024-11" db="EMBL/GenBank/DDBJ databases">
        <authorList>
            <person name="Lucas J.A."/>
        </authorList>
    </citation>
    <scope>NUCLEOTIDE SEQUENCE [LARGE SCALE GENOMIC DNA]</scope>
    <source>
        <strain evidence="1 2">Z 5.4</strain>
    </source>
</reference>
<evidence type="ECO:0000313" key="1">
    <source>
        <dbReference type="EMBL" id="MFK9093573.1"/>
    </source>
</evidence>
<comment type="caution">
    <text evidence="1">The sequence shown here is derived from an EMBL/GenBank/DDBJ whole genome shotgun (WGS) entry which is preliminary data.</text>
</comment>
<sequence>MDEKTQIKMIVQQVVEAYLNKSLQEKKEQPIALLLGYQSPNPTAVLEAITPILTAYDVTFILSKDWLSAVNKFNGPSYVLLEETTQQDLLSLVEQSSVLVVPAASYRFLSKLALTIDDELAVWLSVQYQLLGKPIVIASDYVAPNVYQQIHAPHSVQERLQSYITQIQADHVKWVSLSKVAKTVDDQIAAYREKQSLILAKHVEKAYQDGLNEIIVPAKSKVTPSAKDLAKELKINITYTDS</sequence>
<evidence type="ECO:0000313" key="2">
    <source>
        <dbReference type="Proteomes" id="UP001623041"/>
    </source>
</evidence>
<evidence type="ECO:0008006" key="3">
    <source>
        <dbReference type="Google" id="ProtNLM"/>
    </source>
</evidence>
<gene>
    <name evidence="1" type="ORF">ACJEBI_19075</name>
</gene>
<organism evidence="1 2">
    <name type="scientific">Bacillus salipaludis</name>
    <dbReference type="NCBI Taxonomy" id="2547811"/>
    <lineage>
        <taxon>Bacteria</taxon>
        <taxon>Bacillati</taxon>
        <taxon>Bacillota</taxon>
        <taxon>Bacilli</taxon>
        <taxon>Bacillales</taxon>
        <taxon>Bacillaceae</taxon>
        <taxon>Bacillus</taxon>
    </lineage>
</organism>
<dbReference type="Proteomes" id="UP001623041">
    <property type="component" value="Unassembled WGS sequence"/>
</dbReference>
<keyword evidence="2" id="KW-1185">Reference proteome</keyword>